<dbReference type="Gene3D" id="1.20.1460.10">
    <property type="entry name" value="subunit c (vma5p) of the yeast v-atpase, domain 2"/>
    <property type="match status" value="1"/>
</dbReference>
<evidence type="ECO:0000256" key="5">
    <source>
        <dbReference type="ARBA" id="ARBA00053565"/>
    </source>
</evidence>
<evidence type="ECO:0000313" key="7">
    <source>
        <dbReference type="EMBL" id="EPE04694.1"/>
    </source>
</evidence>
<dbReference type="Pfam" id="PF03223">
    <property type="entry name" value="V-ATPase_C"/>
    <property type="match status" value="1"/>
</dbReference>
<sequence>MDGGRTASREALSTSSSTSPGELCWRAILAALQNRGRNRRSRGPSALLSDTGARRASTGYFPSEFSGPRCPANRAQHCGRTALPIGTTHARACQEQAIHPIPRHRTATGLLTTRDPPIPAAYQTSTPFLVCQFPHRPASASPSSSVFLGYLELRPSRFANHRPPSLAMAPPPSQYAVVSLPLRIFDSGDRTGALTSLRSTIGPDNGSVQLFPVPEFKIGTLDALVQQADDLAKLDSGCEGVVSRVSDSLRTILDNDEEKVAQQKIVNDKPTDHYLQSFSWNKVRYRVDRPLSEIIDTLQKELVNVDNDVKAKFSQYNTVKSNLAALQRKQTGNLATKSLTPIVDPKLLVQDSEYLESHLVVVPTGSKREFLSEYETLAPMVVPRSAIPVAEDDEFALFAVTTFKKHSSEFLQKCREQKWTPRQYKYVEGGKEEEQRELDRVAREERKVWGEALWLARTSWSESVMIWMHALTLRVFVETVLRYGLPLEFVSVLAKSPPKTFKKVKTALDSAYSYLGGNAFGRDKKGKITKDDAALTSEIAAAGVGFGEGNEYMAYVYYEFEFP</sequence>
<keyword evidence="8" id="KW-1185">Reference proteome</keyword>
<dbReference type="GO" id="GO:0046961">
    <property type="term" value="F:proton-transporting ATPase activity, rotational mechanism"/>
    <property type="evidence" value="ECO:0007669"/>
    <property type="project" value="InterPro"/>
</dbReference>
<dbReference type="eggNOG" id="KOG2909">
    <property type="taxonomic scope" value="Eukaryota"/>
</dbReference>
<protein>
    <recommendedName>
        <fullName evidence="6">V-type proton ATPase subunit C</fullName>
    </recommendedName>
</protein>
<evidence type="ECO:0000256" key="1">
    <source>
        <dbReference type="ARBA" id="ARBA00006138"/>
    </source>
</evidence>
<evidence type="ECO:0000313" key="8">
    <source>
        <dbReference type="Proteomes" id="UP000016923"/>
    </source>
</evidence>
<keyword evidence="3 6" id="KW-0375">Hydrogen ion transport</keyword>
<dbReference type="PANTHER" id="PTHR10137">
    <property type="entry name" value="V-TYPE PROTON ATPASE SUBUNIT C"/>
    <property type="match status" value="1"/>
</dbReference>
<keyword evidence="4 6" id="KW-0406">Ion transport</keyword>
<dbReference type="CDD" id="cd14785">
    <property type="entry name" value="V-ATPase_C"/>
    <property type="match status" value="1"/>
</dbReference>
<dbReference type="Gene3D" id="3.30.70.100">
    <property type="match status" value="1"/>
</dbReference>
<dbReference type="Gene3D" id="3.30.70.1180">
    <property type="entry name" value="Vacuolar atp synthase subunit c, domain 1"/>
    <property type="match status" value="1"/>
</dbReference>
<dbReference type="OrthoDB" id="6605928at2759"/>
<dbReference type="InterPro" id="IPR004907">
    <property type="entry name" value="ATPase_V1-cplx_csu"/>
</dbReference>
<evidence type="ECO:0000256" key="2">
    <source>
        <dbReference type="ARBA" id="ARBA00022448"/>
    </source>
</evidence>
<dbReference type="InterPro" id="IPR036132">
    <property type="entry name" value="Vac_ATP_synth_c_sf"/>
</dbReference>
<dbReference type="PANTHER" id="PTHR10137:SF0">
    <property type="entry name" value="V-TYPE PROTON ATPASE SUBUNIT C"/>
    <property type="match status" value="1"/>
</dbReference>
<accession>S3BTZ5</accession>
<evidence type="ECO:0000256" key="3">
    <source>
        <dbReference type="ARBA" id="ARBA00022781"/>
    </source>
</evidence>
<evidence type="ECO:0000256" key="4">
    <source>
        <dbReference type="ARBA" id="ARBA00023065"/>
    </source>
</evidence>
<dbReference type="FunFam" id="3.30.70.100:FF:000002">
    <property type="entry name" value="V-type proton ATPase subunit C"/>
    <property type="match status" value="1"/>
</dbReference>
<dbReference type="VEuPathDB" id="FungiDB:F503_06243"/>
<dbReference type="OMA" id="VVPRSSX"/>
<dbReference type="GO" id="GO:0000221">
    <property type="term" value="C:vacuolar proton-transporting V-type ATPase, V1 domain"/>
    <property type="evidence" value="ECO:0007669"/>
    <property type="project" value="TreeGrafter"/>
</dbReference>
<dbReference type="AlphaFoldDB" id="S3BTZ5"/>
<reference evidence="7 8" key="1">
    <citation type="journal article" date="2013" name="BMC Genomics">
        <title>The genome and transcriptome of the pine saprophyte Ophiostoma piceae, and a comparison with the bark beetle-associated pine pathogen Grosmannia clavigera.</title>
        <authorList>
            <person name="Haridas S."/>
            <person name="Wang Y."/>
            <person name="Lim L."/>
            <person name="Massoumi Alamouti S."/>
            <person name="Jackman S."/>
            <person name="Docking R."/>
            <person name="Robertson G."/>
            <person name="Birol I."/>
            <person name="Bohlmann J."/>
            <person name="Breuil C."/>
        </authorList>
    </citation>
    <scope>NUCLEOTIDE SEQUENCE [LARGE SCALE GENOMIC DNA]</scope>
    <source>
        <strain evidence="7 8">UAMH 11346</strain>
    </source>
</reference>
<comment type="subunit">
    <text evidence="6">V-ATPase is a heteromultimeric enzyme composed of a peripheral catalytic V1 complex (components A to H) attached to an integral membrane V0 proton pore complex.</text>
</comment>
<name>S3BTZ5_OPHP1</name>
<proteinExistence type="inferred from homology"/>
<dbReference type="Proteomes" id="UP000016923">
    <property type="component" value="Unassembled WGS sequence"/>
</dbReference>
<comment type="function">
    <text evidence="6">Subunit of the V1 complex of vacuolar(H+)-ATPase (V-ATPase), a multisubunit enzyme composed of a peripheral complex (V1) that hydrolyzes ATP and a membrane integral complex (V0) that translocates protons. V-ATPase is responsible for acidifying and maintaining the pH of intracellular compartments and in some cell types, is targeted to the plasma membrane, where it is responsible for acidifying the extracellular environment. Subunit C is necessary for the assembly of the catalytic sector of the enzyme and is likely to have a specific function in its catalytic activity.</text>
</comment>
<gene>
    <name evidence="7" type="ORF">F503_06243</name>
</gene>
<dbReference type="EMBL" id="KE148159">
    <property type="protein sequence ID" value="EPE04694.1"/>
    <property type="molecule type" value="Genomic_DNA"/>
</dbReference>
<evidence type="ECO:0000256" key="6">
    <source>
        <dbReference type="RuleBase" id="RU364010"/>
    </source>
</evidence>
<dbReference type="STRING" id="1262450.S3BTZ5"/>
<comment type="similarity">
    <text evidence="1 6">Belongs to the V-ATPase C subunit family.</text>
</comment>
<dbReference type="SUPFAM" id="SSF118203">
    <property type="entry name" value="Vacuolar ATP synthase subunit C"/>
    <property type="match status" value="1"/>
</dbReference>
<comment type="function">
    <text evidence="5">Subunit of the V1 complex of vacuolar(H+)-ATPase (V-ATPase), a multisubunit enzyme composed of a peripheral complex (V1) that hydrolyzes ATP and a membrane integral complex (V0) that translocates protons. V-ATPase is responsible for acidifying and maintaining the pH of intracellular compartments. Subunit C is necessary for the assembly of the catalytic sector of the enzyme and is likely to have a specific function in its catalytic activity. Reversibly leaves the enzyme after glucose depletion, causing the catalytic subcomplex V1 to detach from the V0 section.</text>
</comment>
<keyword evidence="2 6" id="KW-0813">Transport</keyword>
<dbReference type="HOGENOM" id="CLU_017554_0_0_1"/>
<organism evidence="7 8">
    <name type="scientific">Ophiostoma piceae (strain UAMH 11346)</name>
    <name type="common">Sap stain fungus</name>
    <dbReference type="NCBI Taxonomy" id="1262450"/>
    <lineage>
        <taxon>Eukaryota</taxon>
        <taxon>Fungi</taxon>
        <taxon>Dikarya</taxon>
        <taxon>Ascomycota</taxon>
        <taxon>Pezizomycotina</taxon>
        <taxon>Sordariomycetes</taxon>
        <taxon>Sordariomycetidae</taxon>
        <taxon>Ophiostomatales</taxon>
        <taxon>Ophiostomataceae</taxon>
        <taxon>Ophiostoma</taxon>
    </lineage>
</organism>